<evidence type="ECO:0000313" key="11">
    <source>
        <dbReference type="EMBL" id="UTI63513.1"/>
    </source>
</evidence>
<comment type="subcellular location">
    <subcellularLocation>
        <location evidence="1">Membrane</location>
        <topology evidence="1">Multi-pass membrane protein</topology>
    </subcellularLocation>
</comment>
<proteinExistence type="predicted"/>
<dbReference type="InterPro" id="IPR027417">
    <property type="entry name" value="P-loop_NTPase"/>
</dbReference>
<dbReference type="InterPro" id="IPR000412">
    <property type="entry name" value="ABC_2_transport"/>
</dbReference>
<dbReference type="EMBL" id="CP098502">
    <property type="protein sequence ID" value="UTI63513.1"/>
    <property type="molecule type" value="Genomic_DNA"/>
</dbReference>
<evidence type="ECO:0000256" key="7">
    <source>
        <dbReference type="ARBA" id="ARBA00023136"/>
    </source>
</evidence>
<keyword evidence="7 9" id="KW-0472">Membrane</keyword>
<evidence type="ECO:0000256" key="6">
    <source>
        <dbReference type="ARBA" id="ARBA00022989"/>
    </source>
</evidence>
<dbReference type="PANTHER" id="PTHR48041">
    <property type="entry name" value="ABC TRANSPORTER G FAMILY MEMBER 28"/>
    <property type="match status" value="1"/>
</dbReference>
<dbReference type="InterPro" id="IPR003593">
    <property type="entry name" value="AAA+_ATPase"/>
</dbReference>
<keyword evidence="4" id="KW-0547">Nucleotide-binding</keyword>
<evidence type="ECO:0000256" key="3">
    <source>
        <dbReference type="ARBA" id="ARBA00022692"/>
    </source>
</evidence>
<evidence type="ECO:0000256" key="5">
    <source>
        <dbReference type="ARBA" id="ARBA00022840"/>
    </source>
</evidence>
<dbReference type="InterPro" id="IPR013525">
    <property type="entry name" value="ABC2_TM"/>
</dbReference>
<feature type="domain" description="ABC transporter" evidence="10">
    <location>
        <begin position="2"/>
        <end position="228"/>
    </location>
</feature>
<dbReference type="InterPro" id="IPR050352">
    <property type="entry name" value="ABCG_transporters"/>
</dbReference>
<feature type="transmembrane region" description="Helical" evidence="9">
    <location>
        <begin position="493"/>
        <end position="514"/>
    </location>
</feature>
<evidence type="ECO:0000256" key="4">
    <source>
        <dbReference type="ARBA" id="ARBA00022741"/>
    </source>
</evidence>
<evidence type="ECO:0000259" key="10">
    <source>
        <dbReference type="PROSITE" id="PS50893"/>
    </source>
</evidence>
<feature type="transmembrane region" description="Helical" evidence="9">
    <location>
        <begin position="276"/>
        <end position="297"/>
    </location>
</feature>
<evidence type="ECO:0000256" key="2">
    <source>
        <dbReference type="ARBA" id="ARBA00022448"/>
    </source>
</evidence>
<protein>
    <submittedName>
        <fullName evidence="11">ABC transporter permease</fullName>
    </submittedName>
</protein>
<feature type="transmembrane region" description="Helical" evidence="9">
    <location>
        <begin position="351"/>
        <end position="376"/>
    </location>
</feature>
<dbReference type="InterPro" id="IPR003439">
    <property type="entry name" value="ABC_transporter-like_ATP-bd"/>
</dbReference>
<dbReference type="RefSeq" id="WP_254570238.1">
    <property type="nucleotide sequence ID" value="NZ_CP098502.1"/>
</dbReference>
<dbReference type="SUPFAM" id="SSF52540">
    <property type="entry name" value="P-loop containing nucleoside triphosphate hydrolases"/>
    <property type="match status" value="1"/>
</dbReference>
<keyword evidence="2" id="KW-0813">Transport</keyword>
<feature type="region of interest" description="Disordered" evidence="8">
    <location>
        <begin position="222"/>
        <end position="244"/>
    </location>
</feature>
<feature type="transmembrane region" description="Helical" evidence="9">
    <location>
        <begin position="417"/>
        <end position="439"/>
    </location>
</feature>
<keyword evidence="12" id="KW-1185">Reference proteome</keyword>
<dbReference type="Pfam" id="PF01061">
    <property type="entry name" value="ABC2_membrane"/>
    <property type="match status" value="1"/>
</dbReference>
<dbReference type="Gene3D" id="3.40.50.300">
    <property type="entry name" value="P-loop containing nucleotide triphosphate hydrolases"/>
    <property type="match status" value="1"/>
</dbReference>
<dbReference type="PANTHER" id="PTHR48041:SF139">
    <property type="entry name" value="PROTEIN SCARLET"/>
    <property type="match status" value="1"/>
</dbReference>
<dbReference type="SMART" id="SM00382">
    <property type="entry name" value="AAA"/>
    <property type="match status" value="1"/>
</dbReference>
<feature type="transmembrane region" description="Helical" evidence="9">
    <location>
        <begin position="309"/>
        <end position="331"/>
    </location>
</feature>
<evidence type="ECO:0000256" key="9">
    <source>
        <dbReference type="SAM" id="Phobius"/>
    </source>
</evidence>
<evidence type="ECO:0000256" key="1">
    <source>
        <dbReference type="ARBA" id="ARBA00004141"/>
    </source>
</evidence>
<evidence type="ECO:0000256" key="8">
    <source>
        <dbReference type="SAM" id="MobiDB-lite"/>
    </source>
</evidence>
<name>A0ABY5DNB5_9ACTN</name>
<keyword evidence="3 9" id="KW-0812">Transmembrane</keyword>
<organism evidence="11 12">
    <name type="scientific">Paraconexibacter antarcticus</name>
    <dbReference type="NCBI Taxonomy" id="2949664"/>
    <lineage>
        <taxon>Bacteria</taxon>
        <taxon>Bacillati</taxon>
        <taxon>Actinomycetota</taxon>
        <taxon>Thermoleophilia</taxon>
        <taxon>Solirubrobacterales</taxon>
        <taxon>Paraconexibacteraceae</taxon>
        <taxon>Paraconexibacter</taxon>
    </lineage>
</organism>
<keyword evidence="6 9" id="KW-1133">Transmembrane helix</keyword>
<evidence type="ECO:0000313" key="12">
    <source>
        <dbReference type="Proteomes" id="UP001056035"/>
    </source>
</evidence>
<dbReference type="Proteomes" id="UP001056035">
    <property type="component" value="Chromosome"/>
</dbReference>
<accession>A0ABY5DNB5</accession>
<dbReference type="PRINTS" id="PR00164">
    <property type="entry name" value="ABC2TRNSPORT"/>
</dbReference>
<dbReference type="Pfam" id="PF00005">
    <property type="entry name" value="ABC_tran"/>
    <property type="match status" value="1"/>
</dbReference>
<keyword evidence="5" id="KW-0067">ATP-binding</keyword>
<gene>
    <name evidence="11" type="ORF">NBH00_19465</name>
</gene>
<feature type="transmembrane region" description="Helical" evidence="9">
    <location>
        <begin position="382"/>
        <end position="405"/>
    </location>
</feature>
<dbReference type="PROSITE" id="PS50893">
    <property type="entry name" value="ABC_TRANSPORTER_2"/>
    <property type="match status" value="1"/>
</dbReference>
<sequence length="523" mass="55909">MLRADGVEFVLEGGRRILGPASLDVAPGTLTALVGPSGSGKTTFLRQLAGITLPTSGTVTLDDDPATRRVEDLGYVPQRETVHQRLTVREALEYAAILRLDADEDITMRVDQVLRELDLEAQADTWVGDLSGGERRRAACGQELVGRPRVLLLDEPTSGLDPVLERRLMLMFRRLADNGRAVVVATHATASLDLCDTVAVMRGGVLTITDDPEVAVESLRQAAGGDRAPDPLPEGETAPEDPPRLGIGTRPFGLEYRALAGRYARTLLRDRKTLRILLGQSPIIGILIVLCFDPKAFDDNGDQVANTVMFIFLLMTGAIWLGITASCREIVKERGIIEREFDVGLRSDAYVLAKATVLFALSTVQVVLMMVVVVLLQPLGESGGAVLALIGLAVLVSWVSVALGLTVSAVARSVDQAAGVIPLVLIPQLLFAGAVIPLARMPAVASAFAQVTYARWAYAGMGSAINLDDRLLAKPSANTALGFNRSFFAMTPMTGAAALVCFLLILLALTAMLLQWRAPVDDA</sequence>
<reference evidence="11 12" key="1">
    <citation type="submission" date="2022-06" db="EMBL/GenBank/DDBJ databases">
        <title>Paraconexibacter antarcticus.</title>
        <authorList>
            <person name="Kim C.S."/>
        </authorList>
    </citation>
    <scope>NUCLEOTIDE SEQUENCE [LARGE SCALE GENOMIC DNA]</scope>
    <source>
        <strain evidence="11 12">02-257</strain>
    </source>
</reference>